<dbReference type="EMBL" id="CABVQN010000026">
    <property type="protein sequence ID" value="VWD34854.1"/>
    <property type="molecule type" value="Genomic_DNA"/>
</dbReference>
<name>A0A6P2ZK08_BURL3</name>
<sequence>MLQLLGERVLSNCFWQQATCALICNSQILIDVGRRVLVEPNGA</sequence>
<organism evidence="1 2">
    <name type="scientific">Burkholderia lata (strain ATCC 17760 / DSM 23089 / LMG 22485 / NCIMB 9086 / R18194 / 383)</name>
    <dbReference type="NCBI Taxonomy" id="482957"/>
    <lineage>
        <taxon>Bacteria</taxon>
        <taxon>Pseudomonadati</taxon>
        <taxon>Pseudomonadota</taxon>
        <taxon>Betaproteobacteria</taxon>
        <taxon>Burkholderiales</taxon>
        <taxon>Burkholderiaceae</taxon>
        <taxon>Burkholderia</taxon>
        <taxon>Burkholderia cepacia complex</taxon>
    </lineage>
</organism>
<proteinExistence type="predicted"/>
<dbReference type="AlphaFoldDB" id="A0A6P2ZK08"/>
<accession>A0A6P2ZK08</accession>
<dbReference type="Proteomes" id="UP000494110">
    <property type="component" value="Unassembled WGS sequence"/>
</dbReference>
<protein>
    <submittedName>
        <fullName evidence="1">Uncharacterized protein</fullName>
    </submittedName>
</protein>
<evidence type="ECO:0000313" key="2">
    <source>
        <dbReference type="Proteomes" id="UP000494110"/>
    </source>
</evidence>
<gene>
    <name evidence="1" type="ORF">BLA39750_04927</name>
</gene>
<reference evidence="1 2" key="1">
    <citation type="submission" date="2019-09" db="EMBL/GenBank/DDBJ databases">
        <authorList>
            <person name="Depoorter E."/>
        </authorList>
    </citation>
    <scope>NUCLEOTIDE SEQUENCE [LARGE SCALE GENOMIC DNA]</scope>
    <source>
        <strain evidence="1">R-39750</strain>
    </source>
</reference>
<evidence type="ECO:0000313" key="1">
    <source>
        <dbReference type="EMBL" id="VWD34854.1"/>
    </source>
</evidence>